<keyword evidence="2" id="KW-1185">Reference proteome</keyword>
<evidence type="ECO:0000313" key="1">
    <source>
        <dbReference type="EMBL" id="KFM76206.1"/>
    </source>
</evidence>
<dbReference type="EMBL" id="KK119614">
    <property type="protein sequence ID" value="KFM76206.1"/>
    <property type="molecule type" value="Genomic_DNA"/>
</dbReference>
<dbReference type="InterPro" id="IPR036691">
    <property type="entry name" value="Endo/exonu/phosph_ase_sf"/>
</dbReference>
<accession>A0A087UFR7</accession>
<reference evidence="1 2" key="1">
    <citation type="submission" date="2013-11" db="EMBL/GenBank/DDBJ databases">
        <title>Genome sequencing of Stegodyphus mimosarum.</title>
        <authorList>
            <person name="Bechsgaard J."/>
        </authorList>
    </citation>
    <scope>NUCLEOTIDE SEQUENCE [LARGE SCALE GENOMIC DNA]</scope>
</reference>
<organism evidence="1 2">
    <name type="scientific">Stegodyphus mimosarum</name>
    <name type="common">African social velvet spider</name>
    <dbReference type="NCBI Taxonomy" id="407821"/>
    <lineage>
        <taxon>Eukaryota</taxon>
        <taxon>Metazoa</taxon>
        <taxon>Ecdysozoa</taxon>
        <taxon>Arthropoda</taxon>
        <taxon>Chelicerata</taxon>
        <taxon>Arachnida</taxon>
        <taxon>Araneae</taxon>
        <taxon>Araneomorphae</taxon>
        <taxon>Entelegynae</taxon>
        <taxon>Eresoidea</taxon>
        <taxon>Eresidae</taxon>
        <taxon>Stegodyphus</taxon>
    </lineage>
</organism>
<feature type="non-terminal residue" evidence="1">
    <location>
        <position position="129"/>
    </location>
</feature>
<evidence type="ECO:0000313" key="2">
    <source>
        <dbReference type="Proteomes" id="UP000054359"/>
    </source>
</evidence>
<proteinExistence type="predicted"/>
<dbReference type="Proteomes" id="UP000054359">
    <property type="component" value="Unassembled WGS sequence"/>
</dbReference>
<sequence>MNDNTKESPLENNINIDTEDDVFVVITQLNKAVEVLKEKRVRKALIETLNKGLAQIASWAIRNKYAHIGIEENKKNEEKLNDLLGQVGDFNSKHFIWGAPAVDARAILTDDFIAQNDLILVNGSDFCPQ</sequence>
<protein>
    <submittedName>
        <fullName evidence="1">Uncharacterized protein</fullName>
    </submittedName>
</protein>
<dbReference type="SUPFAM" id="SSF56219">
    <property type="entry name" value="DNase I-like"/>
    <property type="match status" value="1"/>
</dbReference>
<gene>
    <name evidence="1" type="ORF">X975_19234</name>
</gene>
<name>A0A087UFR7_STEMI</name>
<dbReference type="AlphaFoldDB" id="A0A087UFR7"/>